<evidence type="ECO:0000256" key="2">
    <source>
        <dbReference type="ARBA" id="ARBA00023054"/>
    </source>
</evidence>
<evidence type="ECO:0000313" key="7">
    <source>
        <dbReference type="EMBL" id="GMM55013.1"/>
    </source>
</evidence>
<feature type="region of interest" description="Disordered" evidence="5">
    <location>
        <begin position="119"/>
        <end position="138"/>
    </location>
</feature>
<name>A0AAV5RUU6_MAUHU</name>
<dbReference type="Proteomes" id="UP001377567">
    <property type="component" value="Unassembled WGS sequence"/>
</dbReference>
<feature type="coiled-coil region" evidence="4">
    <location>
        <begin position="260"/>
        <end position="333"/>
    </location>
</feature>
<feature type="compositionally biased region" description="Polar residues" evidence="5">
    <location>
        <begin position="1165"/>
        <end position="1175"/>
    </location>
</feature>
<dbReference type="PANTHER" id="PTHR18898:SF2">
    <property type="entry name" value="NUCLEOPROTEIN TPR"/>
    <property type="match status" value="1"/>
</dbReference>
<feature type="coiled-coil region" evidence="4">
    <location>
        <begin position="778"/>
        <end position="932"/>
    </location>
</feature>
<feature type="region of interest" description="Disordered" evidence="5">
    <location>
        <begin position="1588"/>
        <end position="1752"/>
    </location>
</feature>
<evidence type="ECO:0000256" key="3">
    <source>
        <dbReference type="ARBA" id="ARBA00023242"/>
    </source>
</evidence>
<evidence type="ECO:0000256" key="5">
    <source>
        <dbReference type="SAM" id="MobiDB-lite"/>
    </source>
</evidence>
<comment type="subcellular location">
    <subcellularLocation>
        <location evidence="1">Nucleus</location>
    </subcellularLocation>
</comment>
<dbReference type="Gene3D" id="1.20.5.340">
    <property type="match status" value="1"/>
</dbReference>
<sequence>MAELPVTNPHSERDAIATFLGIPVEKVQSYDDDTLESLSARMKEFTDVQNKNKELLDTVRNFQSNQLETAHDSQSGITSSNAAIAVEQESINDIKQKLNKSEETRRGLMQLLHEKVKEVNQAKSDATRSTEDNKELSEKYKQAVGTVEDTKRRNTELTLELEKTSILLNEMQHRSDSLTHQLSTKKEQYSALKDKSEQQQEEVSYNLVETESDLKVLQDDNARLIKENEDITKKSASQAAEIKELEDVVSLVKDEHEYDNKTQKTMIDTLEDQVKNLNKKLHTFFGDGTSSIDSYITRYNETCDELELIKKKLEKSEDIRVHLEAEVTRLEIDNDAVSDDSNQLNDSTMSNNPESKRALFLLRKELKHTKSEKLQLENQVKLLIDELEQKLPIVTELSERSSSLERDLSNGKLLLEHTSNDNQKKTSEILRQNKYISDLSQQINVLKTQRRHLANQVWYLLISGEIQGDRNIVLNKNEQKYLEDILHSGTENITSSDSALVISQNFVKFRNVAELQQQNMKLLTTIDALSTRAEELEETNGQLKVESESRIIQEARDIILNLESRNNELEDQVSLLESGKSQPLLLTDGSSDATAVGVVNYSKELKEIKNKYDDELSELQNKLKNALEQSKSESRRLGQEILELKNSNSDLTSNLTQEKSHSDFAQQQISVLQNSIDTIRLENKQLIMRNNHLVETISKYDRKITNSLREYASCKSELSATEVILKNLQSEYKLVSDARDAYKSDLATLREEKSASVIFLSKSENLMIEMENLWKRKESQYKETITELNAKISELSQKMVLNNNELKDILLNRDQENQWYKDALSSSKLKNDEANSQITALKAEIESNLSSINALERAVNDKEARINFYKAQNFSEEETIRKRKLQEELQNVRISLQQSTQDLEKYKSETANLRASAENSRLTNERDIQEKQSLITQLQQSLEESTIGNQKLRDDLADKEKISTSRINDLEQSNTKMQGAINDFEKNTDLYEEKLADLTRQIEEANSVAQTSQLELEKASSQVAELQSNVSRLNEEIIKQSAQQGVSVTENEHRIGEFEKTITTLTNERDNLQNKGNQLEAEVQKLTSKIESLESSSSDNSNSPDNATTSEVASMVMKLTKENSELISELSNVKASEKISKEETLRLQSELDALTVKSRELDSKLTSLETTSNEGTAPASVDNPHPEELISKLSDYERKLSDLQTQLDNATSLVAQKEDVIQTLQSKNEILQRDSSRQSPIDIEMVDASENSSDREITDSKELLKQNQELEDELDKLKQETNEKLSDSKHSSLTLLEELEHLKQEKHALETKLVDEEAKVSSLEERMTGIGNEESSVVTDLQKELENSKIHSKEIEAMLNATMETSNKLTEKLSTEIANLKSELEESRVAEFNGPLTTDETDEYGKIIEEMKKSFEEEKIDFMHKKEEEYNSKVQELEERLKALSKGPEEGSQPSSEEPQNVDIEALKKEWTEQYEGTVLQRIEEAEEALKRRIRLPTEEKINSIVERHKSDIDKSFHDRVDEKARELINTPEFEGVLNDIKSKISLEMKESFETSLKESQKKSFEEGQRQAMMKTTLLQRKISSLENQLRENQERSSSVEQPEAGNDTEVIVDNKEGSSNENDSPDKQTVPSNNSFARLTASPFGFGNSPFSSQDSGLFKNSEPAQPATIERNDLKSNPFATSFTSSPSNSNIQNPFGKYRPTFSLNSNSVKDDTDASESVADSTLGSKRSADDDDQSDNSDAKRSKGGIS</sequence>
<feature type="compositionally biased region" description="Basic and acidic residues" evidence="5">
    <location>
        <begin position="184"/>
        <end position="198"/>
    </location>
</feature>
<feature type="region of interest" description="Disordered" evidence="5">
    <location>
        <begin position="1088"/>
        <end position="1108"/>
    </location>
</feature>
<evidence type="ECO:0000256" key="1">
    <source>
        <dbReference type="ARBA" id="ARBA00004123"/>
    </source>
</evidence>
<feature type="coiled-coil region" evidence="4">
    <location>
        <begin position="359"/>
        <end position="386"/>
    </location>
</feature>
<dbReference type="GO" id="GO:0005643">
    <property type="term" value="C:nuclear pore"/>
    <property type="evidence" value="ECO:0007669"/>
    <property type="project" value="TreeGrafter"/>
</dbReference>
<feature type="coiled-coil region" evidence="4">
    <location>
        <begin position="512"/>
        <end position="647"/>
    </location>
</feature>
<accession>A0AAV5RUU6</accession>
<feature type="region of interest" description="Disordered" evidence="5">
    <location>
        <begin position="177"/>
        <end position="202"/>
    </location>
</feature>
<feature type="coiled-coil region" evidence="4">
    <location>
        <begin position="1363"/>
        <end position="1390"/>
    </location>
</feature>
<organism evidence="7 8">
    <name type="scientific">Maudiozyma humilis</name>
    <name type="common">Sour dough yeast</name>
    <name type="synonym">Kazachstania humilis</name>
    <dbReference type="NCBI Taxonomy" id="51915"/>
    <lineage>
        <taxon>Eukaryota</taxon>
        <taxon>Fungi</taxon>
        <taxon>Dikarya</taxon>
        <taxon>Ascomycota</taxon>
        <taxon>Saccharomycotina</taxon>
        <taxon>Saccharomycetes</taxon>
        <taxon>Saccharomycetales</taxon>
        <taxon>Saccharomycetaceae</taxon>
        <taxon>Maudiozyma</taxon>
    </lineage>
</organism>
<feature type="region of interest" description="Disordered" evidence="5">
    <location>
        <begin position="1439"/>
        <end position="1468"/>
    </location>
</feature>
<feature type="compositionally biased region" description="Low complexity" evidence="5">
    <location>
        <begin position="1643"/>
        <end position="1654"/>
    </location>
</feature>
<feature type="compositionally biased region" description="Polar residues" evidence="5">
    <location>
        <begin position="1620"/>
        <end position="1638"/>
    </location>
</feature>
<dbReference type="GO" id="GO:0017056">
    <property type="term" value="F:structural constituent of nuclear pore"/>
    <property type="evidence" value="ECO:0007669"/>
    <property type="project" value="TreeGrafter"/>
</dbReference>
<dbReference type="InterPro" id="IPR057974">
    <property type="entry name" value="NUA/TPR/MLP1-2-like_dom"/>
</dbReference>
<protein>
    <submittedName>
        <fullName evidence="7">Mlp1 protein</fullName>
    </submittedName>
</protein>
<evidence type="ECO:0000256" key="4">
    <source>
        <dbReference type="SAM" id="Coils"/>
    </source>
</evidence>
<reference evidence="7 8" key="1">
    <citation type="journal article" date="2023" name="Elife">
        <title>Identification of key yeast species and microbe-microbe interactions impacting larval growth of Drosophila in the wild.</title>
        <authorList>
            <person name="Mure A."/>
            <person name="Sugiura Y."/>
            <person name="Maeda R."/>
            <person name="Honda K."/>
            <person name="Sakurai N."/>
            <person name="Takahashi Y."/>
            <person name="Watada M."/>
            <person name="Katoh T."/>
            <person name="Gotoh A."/>
            <person name="Gotoh Y."/>
            <person name="Taniguchi I."/>
            <person name="Nakamura K."/>
            <person name="Hayashi T."/>
            <person name="Katayama T."/>
            <person name="Uemura T."/>
            <person name="Hattori Y."/>
        </authorList>
    </citation>
    <scope>NUCLEOTIDE SEQUENCE [LARGE SCALE GENOMIC DNA]</scope>
    <source>
        <strain evidence="7 8">KH-74</strain>
    </source>
</reference>
<dbReference type="GO" id="GO:0006406">
    <property type="term" value="P:mRNA export from nucleus"/>
    <property type="evidence" value="ECO:0007669"/>
    <property type="project" value="TreeGrafter"/>
</dbReference>
<feature type="compositionally biased region" description="Polar residues" evidence="5">
    <location>
        <begin position="1680"/>
        <end position="1696"/>
    </location>
</feature>
<comment type="caution">
    <text evidence="7">The sequence shown here is derived from an EMBL/GenBank/DDBJ whole genome shotgun (WGS) entry which is preliminary data.</text>
</comment>
<keyword evidence="2 4" id="KW-0175">Coiled coil</keyword>
<feature type="compositionally biased region" description="Basic and acidic residues" evidence="5">
    <location>
        <begin position="1552"/>
        <end position="1569"/>
    </location>
</feature>
<dbReference type="EMBL" id="BTGD01000003">
    <property type="protein sequence ID" value="GMM55013.1"/>
    <property type="molecule type" value="Genomic_DNA"/>
</dbReference>
<feature type="region of interest" description="Disordered" evidence="5">
    <location>
        <begin position="1552"/>
        <end position="1572"/>
    </location>
</feature>
<evidence type="ECO:0000259" key="6">
    <source>
        <dbReference type="Pfam" id="PF25785"/>
    </source>
</evidence>
<proteinExistence type="predicted"/>
<keyword evidence="3" id="KW-0539">Nucleus</keyword>
<feature type="compositionally biased region" description="Low complexity" evidence="5">
    <location>
        <begin position="1450"/>
        <end position="1459"/>
    </location>
</feature>
<feature type="region of interest" description="Disordered" evidence="5">
    <location>
        <begin position="1165"/>
        <end position="1186"/>
    </location>
</feature>
<feature type="region of interest" description="Disordered" evidence="5">
    <location>
        <begin position="1232"/>
        <end position="1257"/>
    </location>
</feature>
<dbReference type="PANTHER" id="PTHR18898">
    <property type="entry name" value="NUCLEOPROTEIN TPR-RELATED"/>
    <property type="match status" value="1"/>
</dbReference>
<evidence type="ECO:0000313" key="8">
    <source>
        <dbReference type="Proteomes" id="UP001377567"/>
    </source>
</evidence>
<keyword evidence="8" id="KW-1185">Reference proteome</keyword>
<dbReference type="Pfam" id="PF25785">
    <property type="entry name" value="TPR"/>
    <property type="match status" value="1"/>
</dbReference>
<gene>
    <name evidence="7" type="ORF">DAKH74_016290</name>
</gene>
<feature type="domain" description="NUA/TPR/MLP1-2-like" evidence="6">
    <location>
        <begin position="432"/>
        <end position="537"/>
    </location>
</feature>